<dbReference type="AlphaFoldDB" id="A0A6A4V8F9"/>
<organism evidence="7 8">
    <name type="scientific">Amphibalanus amphitrite</name>
    <name type="common">Striped barnacle</name>
    <name type="synonym">Balanus amphitrite</name>
    <dbReference type="NCBI Taxonomy" id="1232801"/>
    <lineage>
        <taxon>Eukaryota</taxon>
        <taxon>Metazoa</taxon>
        <taxon>Ecdysozoa</taxon>
        <taxon>Arthropoda</taxon>
        <taxon>Crustacea</taxon>
        <taxon>Multicrustacea</taxon>
        <taxon>Cirripedia</taxon>
        <taxon>Thoracica</taxon>
        <taxon>Thoracicalcarea</taxon>
        <taxon>Balanomorpha</taxon>
        <taxon>Balanoidea</taxon>
        <taxon>Balanidae</taxon>
        <taxon>Amphibalaninae</taxon>
        <taxon>Amphibalanus</taxon>
    </lineage>
</organism>
<gene>
    <name evidence="7" type="primary">ska1_1</name>
    <name evidence="7" type="ORF">FJT64_011795</name>
</gene>
<dbReference type="PANTHER" id="PTHR28573:SF1">
    <property type="entry name" value="SPINDLE AND KINETOCHORE-ASSOCIATED PROTEIN 1"/>
    <property type="match status" value="1"/>
</dbReference>
<dbReference type="PANTHER" id="PTHR28573">
    <property type="entry name" value="SPINDLE AND KINETOCHORE-ASSOCIATED PROTEIN 1"/>
    <property type="match status" value="1"/>
</dbReference>
<proteinExistence type="inferred from homology"/>
<accession>A0A6A4V8F9</accession>
<evidence type="ECO:0000313" key="8">
    <source>
        <dbReference type="Proteomes" id="UP000440578"/>
    </source>
</evidence>
<dbReference type="InterPro" id="IPR042031">
    <property type="entry name" value="SKA1_MBD_sf"/>
</dbReference>
<dbReference type="Gene3D" id="1.10.10.1890">
    <property type="entry name" value="Ska1 microtubule binding domain-like"/>
    <property type="match status" value="1"/>
</dbReference>
<evidence type="ECO:0000256" key="6">
    <source>
        <dbReference type="SAM" id="MobiDB-lite"/>
    </source>
</evidence>
<dbReference type="GO" id="GO:0007059">
    <property type="term" value="P:chromosome segregation"/>
    <property type="evidence" value="ECO:0007669"/>
    <property type="project" value="InterPro"/>
</dbReference>
<dbReference type="GO" id="GO:0031110">
    <property type="term" value="P:regulation of microtubule polymerization or depolymerization"/>
    <property type="evidence" value="ECO:0007669"/>
    <property type="project" value="TreeGrafter"/>
</dbReference>
<dbReference type="GO" id="GO:0072686">
    <property type="term" value="C:mitotic spindle"/>
    <property type="evidence" value="ECO:0007669"/>
    <property type="project" value="TreeGrafter"/>
</dbReference>
<dbReference type="GO" id="GO:0008017">
    <property type="term" value="F:microtubule binding"/>
    <property type="evidence" value="ECO:0007669"/>
    <property type="project" value="InterPro"/>
</dbReference>
<evidence type="ECO:0000256" key="1">
    <source>
        <dbReference type="ARBA" id="ARBA00006836"/>
    </source>
</evidence>
<reference evidence="7 8" key="1">
    <citation type="submission" date="2019-07" db="EMBL/GenBank/DDBJ databases">
        <title>Draft genome assembly of a fouling barnacle, Amphibalanus amphitrite (Darwin, 1854): The first reference genome for Thecostraca.</title>
        <authorList>
            <person name="Kim W."/>
        </authorList>
    </citation>
    <scope>NUCLEOTIDE SEQUENCE [LARGE SCALE GENOMIC DNA]</scope>
    <source>
        <strain evidence="7">SNU_AA5</strain>
        <tissue evidence="7">Soma without cirri and trophi</tissue>
    </source>
</reference>
<evidence type="ECO:0000256" key="2">
    <source>
        <dbReference type="ARBA" id="ARBA00023054"/>
    </source>
</evidence>
<dbReference type="Pfam" id="PF07160">
    <property type="entry name" value="SKA1"/>
    <property type="match status" value="1"/>
</dbReference>
<keyword evidence="8" id="KW-1185">Reference proteome</keyword>
<evidence type="ECO:0000313" key="7">
    <source>
        <dbReference type="EMBL" id="KAF0289963.1"/>
    </source>
</evidence>
<dbReference type="GO" id="GO:0005876">
    <property type="term" value="C:spindle microtubule"/>
    <property type="evidence" value="ECO:0007669"/>
    <property type="project" value="TreeGrafter"/>
</dbReference>
<comment type="caution">
    <text evidence="7">The sequence shown here is derived from an EMBL/GenBank/DDBJ whole genome shotgun (WGS) entry which is preliminary data.</text>
</comment>
<dbReference type="EMBL" id="VIIS01001991">
    <property type="protein sequence ID" value="KAF0289964.1"/>
    <property type="molecule type" value="Genomic_DNA"/>
</dbReference>
<dbReference type="OrthoDB" id="5962at2759"/>
<comment type="similarity">
    <text evidence="1">Belongs to the SKA1 family.</text>
</comment>
<keyword evidence="2 5" id="KW-0175">Coiled coil</keyword>
<protein>
    <recommendedName>
        <fullName evidence="3">SKA complex subunit 1</fullName>
    </recommendedName>
    <alternativeName>
        <fullName evidence="4">Spindle and kinetochore-associated protein 1</fullName>
    </alternativeName>
</protein>
<feature type="compositionally biased region" description="Polar residues" evidence="6">
    <location>
        <begin position="118"/>
        <end position="131"/>
    </location>
</feature>
<feature type="coiled-coil region" evidence="5">
    <location>
        <begin position="51"/>
        <end position="78"/>
    </location>
</feature>
<dbReference type="GO" id="GO:0051301">
    <property type="term" value="P:cell division"/>
    <property type="evidence" value="ECO:0007669"/>
    <property type="project" value="InterPro"/>
</dbReference>
<evidence type="ECO:0000256" key="4">
    <source>
        <dbReference type="ARBA" id="ARBA00047202"/>
    </source>
</evidence>
<feature type="region of interest" description="Disordered" evidence="6">
    <location>
        <begin position="96"/>
        <end position="134"/>
    </location>
</feature>
<sequence>MECATISELADSLSTRFETAKTAFRLHVSAGRDAEEVSEMMAHVTDIQRGLRDLRAAVDQEKAHLEFAQATLASLRVERARVEHLMANLPSRLPSLQAEQKAAANSAAQTNGAGKPASGSSRPGTAASSNGEKPVPSIAYLTVDEFNAVPQYMRGRGTRDQSNKLLEELNSVIAARYALMRRPRSELSGAQRKLWMECKREENPKTKGSLFFTEEDFKRFKKSSLSKAMRQLLVVLRHVGRISSLREGGAVVRHVLT</sequence>
<evidence type="ECO:0000256" key="5">
    <source>
        <dbReference type="SAM" id="Coils"/>
    </source>
</evidence>
<dbReference type="InterPro" id="IPR009829">
    <property type="entry name" value="SKA1"/>
</dbReference>
<feature type="compositionally biased region" description="Low complexity" evidence="6">
    <location>
        <begin position="97"/>
        <end position="113"/>
    </location>
</feature>
<dbReference type="GO" id="GO:0000278">
    <property type="term" value="P:mitotic cell cycle"/>
    <property type="evidence" value="ECO:0007669"/>
    <property type="project" value="TreeGrafter"/>
</dbReference>
<name>A0A6A4V8F9_AMPAM</name>
<evidence type="ECO:0000256" key="3">
    <source>
        <dbReference type="ARBA" id="ARBA00047182"/>
    </source>
</evidence>
<dbReference type="Proteomes" id="UP000440578">
    <property type="component" value="Unassembled WGS sequence"/>
</dbReference>
<dbReference type="FunFam" id="1.10.10.1890:FF:000002">
    <property type="entry name" value="Spindle and kinetochore-associated protein 1"/>
    <property type="match status" value="1"/>
</dbReference>
<dbReference type="GO" id="GO:0000940">
    <property type="term" value="C:outer kinetochore"/>
    <property type="evidence" value="ECO:0007669"/>
    <property type="project" value="TreeGrafter"/>
</dbReference>
<dbReference type="EMBL" id="VIIS01001991">
    <property type="protein sequence ID" value="KAF0289963.1"/>
    <property type="molecule type" value="Genomic_DNA"/>
</dbReference>